<dbReference type="Gene3D" id="2.40.10.120">
    <property type="match status" value="1"/>
</dbReference>
<dbReference type="GO" id="GO:0016811">
    <property type="term" value="F:hydrolase activity, acting on carbon-nitrogen (but not peptide) bonds, in linear amides"/>
    <property type="evidence" value="ECO:0007669"/>
    <property type="project" value="InterPro"/>
</dbReference>
<reference evidence="1 2" key="1">
    <citation type="submission" date="2018-06" db="EMBL/GenBank/DDBJ databases">
        <title>The draft genome sequences of strains SCU63 and S1.</title>
        <authorList>
            <person name="Gan L."/>
        </authorList>
    </citation>
    <scope>NUCLEOTIDE SEQUENCE [LARGE SCALE GENOMIC DNA]</scope>
    <source>
        <strain evidence="1 2">SCU63</strain>
    </source>
</reference>
<dbReference type="PANTHER" id="PTHR31891:SF1">
    <property type="entry name" value="FORMAMIDASE C869.04-RELATED"/>
    <property type="match status" value="1"/>
</dbReference>
<organism evidence="1 2">
    <name type="scientific">Planococcus halotolerans</name>
    <dbReference type="NCBI Taxonomy" id="2233542"/>
    <lineage>
        <taxon>Bacteria</taxon>
        <taxon>Bacillati</taxon>
        <taxon>Bacillota</taxon>
        <taxon>Bacilli</taxon>
        <taxon>Bacillales</taxon>
        <taxon>Caryophanaceae</taxon>
        <taxon>Planococcus</taxon>
    </lineage>
</organism>
<sequence>MKHFSSNRTITSFSSQHEPVYFAELGEVVEIETNDCYDGQVKTVDTLRGDFDRSRLNPATGPIYINGMQKGDTMCVEVLDIKTGNYGIMMAAPGLGPLGNSVSGSSTKILPVYEDHVEFNEKIKIPLQPMIGVAGVAPAEGEVSTAAPGTHGGNLDTKDIKAGNKLYLPIFVEGALAAFGDLHAAMGDGELSGTGIETSGVIQVRFTKVPFTIGNPIVEDDKFLYFIASAESYENAIHTALLQTTNQLASWLDLSFEDSYRLLSAVCDLKFSQIVNPLVTVRIAVPKSLLPESSQWE</sequence>
<dbReference type="SUPFAM" id="SSF141130">
    <property type="entry name" value="Acetamidase/Formamidase-like"/>
    <property type="match status" value="1"/>
</dbReference>
<dbReference type="AlphaFoldDB" id="A0A365KY70"/>
<accession>A0A365KY70</accession>
<comment type="caution">
    <text evidence="1">The sequence shown here is derived from an EMBL/GenBank/DDBJ whole genome shotgun (WGS) entry which is preliminary data.</text>
</comment>
<dbReference type="Gene3D" id="2.60.120.580">
    <property type="entry name" value="Acetamidase/Formamidase-like domains"/>
    <property type="match status" value="1"/>
</dbReference>
<gene>
    <name evidence="1" type="ORF">DP120_09710</name>
</gene>
<dbReference type="EMBL" id="QLZR01000003">
    <property type="protein sequence ID" value="RAZ77747.1"/>
    <property type="molecule type" value="Genomic_DNA"/>
</dbReference>
<evidence type="ECO:0000313" key="2">
    <source>
        <dbReference type="Proteomes" id="UP000251002"/>
    </source>
</evidence>
<evidence type="ECO:0000313" key="1">
    <source>
        <dbReference type="EMBL" id="RAZ77747.1"/>
    </source>
</evidence>
<proteinExistence type="predicted"/>
<dbReference type="Gene3D" id="3.10.28.20">
    <property type="entry name" value="Acetamidase/Formamidase-like domains"/>
    <property type="match status" value="1"/>
</dbReference>
<dbReference type="Pfam" id="PF03069">
    <property type="entry name" value="FmdA_AmdA"/>
    <property type="match status" value="2"/>
</dbReference>
<protein>
    <submittedName>
        <fullName evidence="1">Acetamidase</fullName>
    </submittedName>
</protein>
<dbReference type="RefSeq" id="WP_112223474.1">
    <property type="nucleotide sequence ID" value="NZ_CP047673.1"/>
</dbReference>
<dbReference type="Proteomes" id="UP000251002">
    <property type="component" value="Unassembled WGS sequence"/>
</dbReference>
<keyword evidence="2" id="KW-1185">Reference proteome</keyword>
<dbReference type="InterPro" id="IPR004304">
    <property type="entry name" value="FmdA_AmdA"/>
</dbReference>
<name>A0A365KY70_9BACL</name>
<dbReference type="PANTHER" id="PTHR31891">
    <property type="entry name" value="FORMAMIDASE C869.04-RELATED"/>
    <property type="match status" value="1"/>
</dbReference>